<evidence type="ECO:0000313" key="2">
    <source>
        <dbReference type="Proteomes" id="UP000504632"/>
    </source>
</evidence>
<dbReference type="AlphaFoldDB" id="A0A6J2WM87"/>
<feature type="compositionally biased region" description="Basic and acidic residues" evidence="1">
    <location>
        <begin position="317"/>
        <end position="329"/>
    </location>
</feature>
<dbReference type="SMART" id="SM00368">
    <property type="entry name" value="LRR_RI"/>
    <property type="match status" value="4"/>
</dbReference>
<gene>
    <name evidence="3" type="primary">lrrc71</name>
</gene>
<keyword evidence="2" id="KW-1185">Reference proteome</keyword>
<reference evidence="3" key="1">
    <citation type="submission" date="2025-08" db="UniProtKB">
        <authorList>
            <consortium name="RefSeq"/>
        </authorList>
    </citation>
    <scope>IDENTIFICATION</scope>
</reference>
<evidence type="ECO:0000313" key="3">
    <source>
        <dbReference type="RefSeq" id="XP_030644431.1"/>
    </source>
</evidence>
<organism evidence="2 3">
    <name type="scientific">Chanos chanos</name>
    <name type="common">Milkfish</name>
    <name type="synonym">Mugil chanos</name>
    <dbReference type="NCBI Taxonomy" id="29144"/>
    <lineage>
        <taxon>Eukaryota</taxon>
        <taxon>Metazoa</taxon>
        <taxon>Chordata</taxon>
        <taxon>Craniata</taxon>
        <taxon>Vertebrata</taxon>
        <taxon>Euteleostomi</taxon>
        <taxon>Actinopterygii</taxon>
        <taxon>Neopterygii</taxon>
        <taxon>Teleostei</taxon>
        <taxon>Ostariophysi</taxon>
        <taxon>Gonorynchiformes</taxon>
        <taxon>Chanidae</taxon>
        <taxon>Chanos</taxon>
    </lineage>
</organism>
<dbReference type="Gene3D" id="3.80.10.10">
    <property type="entry name" value="Ribonuclease Inhibitor"/>
    <property type="match status" value="1"/>
</dbReference>
<evidence type="ECO:0000256" key="1">
    <source>
        <dbReference type="SAM" id="MobiDB-lite"/>
    </source>
</evidence>
<feature type="region of interest" description="Disordered" evidence="1">
    <location>
        <begin position="286"/>
        <end position="403"/>
    </location>
</feature>
<proteinExistence type="predicted"/>
<dbReference type="PANTHER" id="PTHR46984">
    <property type="entry name" value="LEUCINE-RICH REPEAT-CONTAINING PROTEIN 71"/>
    <property type="match status" value="1"/>
</dbReference>
<sequence length="490" mass="52933">MCVGANARDKCRVQSIDDYQCSGSLEADFPQLCSLMKIREVPVVTSRIQTSTSPSADRRALEASQSQVWCESAMTTWCPKPRLQVELDFEDRQSVKEVKISGWKVDSLMVQVLSKILPSLSHLQSLHMWQVGLNDRTFASLKNTLFLCSNLRTVILEGNPLPEENFHLLMGEDSMLTHLSLRNNRIGEEGARLIGSALSTTRSANRNLVSLNLAFNSIGDAGAIHIAHGLRLNRTLLCLSLANNHIGDAGAAPLAEILAPFALTHEEVVERRRLLMSRSACPSQATAADSKCECPLSVPSSSSLEPNVGKGAKGSSKKKDAPKKDEKPVGGHTGGGPGKREEPKPAKKASDTKVPRGRAGRSGRKDKQPLVQESEDKNSAVQKSPEPTETVSPLLDPGVQHTGGRVIVPGNTALTALNLAGNKLTERSLPLFLSSVGSQGKGGLLHLRLQRNCFPPDCDTFLKIQEMMSLRDPLNRSPSGQVDDVQGQAA</sequence>
<accession>A0A6J2WM87</accession>
<feature type="compositionally biased region" description="Basic and acidic residues" evidence="1">
    <location>
        <begin position="338"/>
        <end position="354"/>
    </location>
</feature>
<dbReference type="SUPFAM" id="SSF52047">
    <property type="entry name" value="RNI-like"/>
    <property type="match status" value="1"/>
</dbReference>
<dbReference type="PANTHER" id="PTHR46984:SF1">
    <property type="entry name" value="LEUCINE-RICH REPEAT-CONTAINING PROTEIN 71"/>
    <property type="match status" value="1"/>
</dbReference>
<dbReference type="FunCoup" id="A0A6J2WM87">
    <property type="interactions" value="223"/>
</dbReference>
<dbReference type="Proteomes" id="UP000504632">
    <property type="component" value="Chromosome 12"/>
</dbReference>
<dbReference type="Pfam" id="PF13516">
    <property type="entry name" value="LRR_6"/>
    <property type="match status" value="3"/>
</dbReference>
<dbReference type="InterPro" id="IPR032675">
    <property type="entry name" value="LRR_dom_sf"/>
</dbReference>
<feature type="compositionally biased region" description="Basic and acidic residues" evidence="1">
    <location>
        <begin position="363"/>
        <end position="378"/>
    </location>
</feature>
<dbReference type="CTD" id="149499"/>
<feature type="compositionally biased region" description="Low complexity" evidence="1">
    <location>
        <begin position="293"/>
        <end position="305"/>
    </location>
</feature>
<dbReference type="RefSeq" id="XP_030644431.1">
    <property type="nucleotide sequence ID" value="XM_030788571.1"/>
</dbReference>
<dbReference type="InterPro" id="IPR001611">
    <property type="entry name" value="Leu-rich_rpt"/>
</dbReference>
<dbReference type="OrthoDB" id="120976at2759"/>
<feature type="compositionally biased region" description="Polar residues" evidence="1">
    <location>
        <begin position="379"/>
        <end position="391"/>
    </location>
</feature>
<dbReference type="GeneID" id="115824819"/>
<name>A0A6J2WM87_CHACN</name>
<dbReference type="InParanoid" id="A0A6J2WM87"/>
<dbReference type="InterPro" id="IPR053040">
    <property type="entry name" value="LRR-containing_protein_71"/>
</dbReference>
<protein>
    <submittedName>
        <fullName evidence="3">Leucine-rich repeat-containing protein 71</fullName>
    </submittedName>
</protein>